<evidence type="ECO:0000313" key="3">
    <source>
        <dbReference type="Proteomes" id="UP000760860"/>
    </source>
</evidence>
<dbReference type="VEuPathDB" id="FungiDB:PC110_g4908"/>
<dbReference type="SUPFAM" id="SSF56024">
    <property type="entry name" value="Phospholipase D/nuclease"/>
    <property type="match status" value="1"/>
</dbReference>
<dbReference type="Gene3D" id="3.30.870.10">
    <property type="entry name" value="Endonuclease Chain A"/>
    <property type="match status" value="1"/>
</dbReference>
<accession>A0A8T1IVW8</accession>
<feature type="compositionally biased region" description="Polar residues" evidence="1">
    <location>
        <begin position="75"/>
        <end position="88"/>
    </location>
</feature>
<organism evidence="2 3">
    <name type="scientific">Phytophthora cactorum</name>
    <dbReference type="NCBI Taxonomy" id="29920"/>
    <lineage>
        <taxon>Eukaryota</taxon>
        <taxon>Sar</taxon>
        <taxon>Stramenopiles</taxon>
        <taxon>Oomycota</taxon>
        <taxon>Peronosporomycetes</taxon>
        <taxon>Peronosporales</taxon>
        <taxon>Peronosporaceae</taxon>
        <taxon>Phytophthora</taxon>
    </lineage>
</organism>
<gene>
    <name evidence="2" type="ORF">PC129_g1177</name>
</gene>
<reference evidence="2" key="1">
    <citation type="submission" date="2018-05" db="EMBL/GenBank/DDBJ databases">
        <title>Effector identification in a new, highly contiguous assembly of the strawberry crown rot pathogen Phytophthora cactorum.</title>
        <authorList>
            <person name="Armitage A.D."/>
            <person name="Nellist C.F."/>
            <person name="Bates H."/>
            <person name="Vickerstaff R.J."/>
            <person name="Harrison R.J."/>
        </authorList>
    </citation>
    <scope>NUCLEOTIDE SEQUENCE</scope>
    <source>
        <strain evidence="2">P421</strain>
    </source>
</reference>
<feature type="compositionally biased region" description="Basic and acidic residues" evidence="1">
    <location>
        <begin position="8"/>
        <end position="20"/>
    </location>
</feature>
<feature type="compositionally biased region" description="Low complexity" evidence="1">
    <location>
        <begin position="108"/>
        <end position="119"/>
    </location>
</feature>
<sequence>MGSCSQRSRKDAIERLPQKKKDEIIKTALGSKEQVWEAYITRQNLDQLDDSGFDSPSFSPPSSHSPPDETPVSDFRSNSNDIECNSSENFDHAGMERDSVENSDASVENEGVENNNCMEMEMESDPKGAVRETLERDDAGVMRETAENGALEKLRELSKRHLETCERLQAWIVESDKLMESDALLTTEDENCDAETEVCTRLSQTRRRIWGMWYELSNKHIAKELVDAKRRGLDVKICLGKSMLYAAADALQELVGADVETSYFSLSRSESIHKYFCGVARCPLNSDGLHGILEGHRIDFAQSFVSKSDRVARATKRAIESKCDFVTRATERNIESKSDYVTRATAERNVEQEGLRENRKHENIATWERWLSSTRRFALESMAPEMIASPVEIPLCSVSSPTPSGNERRHLKLAARYSSRCPGENGSSHVCSAGNIFMNDHVMTLAQHDCACFVVMETTEHYLPSKCRLP</sequence>
<feature type="region of interest" description="Disordered" evidence="1">
    <location>
        <begin position="1"/>
        <end position="20"/>
    </location>
</feature>
<feature type="region of interest" description="Disordered" evidence="1">
    <location>
        <begin position="47"/>
        <end position="129"/>
    </location>
</feature>
<comment type="caution">
    <text evidence="2">The sequence shown here is derived from an EMBL/GenBank/DDBJ whole genome shotgun (WGS) entry which is preliminary data.</text>
</comment>
<name>A0A8T1IVW8_9STRA</name>
<dbReference type="Proteomes" id="UP000760860">
    <property type="component" value="Unassembled WGS sequence"/>
</dbReference>
<feature type="compositionally biased region" description="Basic and acidic residues" evidence="1">
    <location>
        <begin position="89"/>
        <end position="100"/>
    </location>
</feature>
<feature type="compositionally biased region" description="Low complexity" evidence="1">
    <location>
        <begin position="53"/>
        <end position="62"/>
    </location>
</feature>
<dbReference type="EMBL" id="RCMV01000018">
    <property type="protein sequence ID" value="KAG3228311.1"/>
    <property type="molecule type" value="Genomic_DNA"/>
</dbReference>
<dbReference type="VEuPathDB" id="FungiDB:PC110_g2253"/>
<proteinExistence type="predicted"/>
<dbReference type="AlphaFoldDB" id="A0A8T1IVW8"/>
<protein>
    <submittedName>
        <fullName evidence="2">Uncharacterized protein</fullName>
    </submittedName>
</protein>
<evidence type="ECO:0000256" key="1">
    <source>
        <dbReference type="SAM" id="MobiDB-lite"/>
    </source>
</evidence>
<evidence type="ECO:0000313" key="2">
    <source>
        <dbReference type="EMBL" id="KAG3228311.1"/>
    </source>
</evidence>